<evidence type="ECO:0000256" key="1">
    <source>
        <dbReference type="ARBA" id="ARBA00006336"/>
    </source>
</evidence>
<dbReference type="PANTHER" id="PTHR43540">
    <property type="entry name" value="PEROXYUREIDOACRYLATE/UREIDOACRYLATE AMIDOHYDROLASE-RELATED"/>
    <property type="match status" value="1"/>
</dbReference>
<reference evidence="4" key="1">
    <citation type="submission" date="2021-01" db="EMBL/GenBank/DDBJ databases">
        <authorList>
            <person name="Corre E."/>
            <person name="Pelletier E."/>
            <person name="Niang G."/>
            <person name="Scheremetjew M."/>
            <person name="Finn R."/>
            <person name="Kale V."/>
            <person name="Holt S."/>
            <person name="Cochrane G."/>
            <person name="Meng A."/>
            <person name="Brown T."/>
            <person name="Cohen L."/>
        </authorList>
    </citation>
    <scope>NUCLEOTIDE SEQUENCE</scope>
    <source>
        <strain evidence="4">CCMP1320</strain>
    </source>
</reference>
<gene>
    <name evidence="4" type="ORF">DTER00134_LOCUS19498</name>
</gene>
<dbReference type="Pfam" id="PF00857">
    <property type="entry name" value="Isochorismatase"/>
    <property type="match status" value="1"/>
</dbReference>
<dbReference type="InterPro" id="IPR036380">
    <property type="entry name" value="Isochorismatase-like_sf"/>
</dbReference>
<sequence>MAFYRPVTGSRDVPIEPNQAACIFIDMQNYNCHPDGACLKEAGASASQYYLNRLAAIKPSCVRLQELCRDSGVEVMYAIIGSLTQDGRDRSRDYKLSGFHCPLGSWDAQVIEELKPKDDEIVMPKTSSSVFLSTNLDYLLRSMGKSHVILCGALTDQCVSHATMDACDLHYSVTLIPECCATYTQERHDAAVSAIKGYCRQKSMMELEQELRSRIGSKQ</sequence>
<comment type="similarity">
    <text evidence="1">Belongs to the isochorismatase family.</text>
</comment>
<dbReference type="InterPro" id="IPR000868">
    <property type="entry name" value="Isochorismatase-like_dom"/>
</dbReference>
<feature type="domain" description="Isochorismatase-like" evidence="3">
    <location>
        <begin position="21"/>
        <end position="198"/>
    </location>
</feature>
<keyword evidence="2" id="KW-0378">Hydrolase</keyword>
<dbReference type="Gene3D" id="3.40.50.850">
    <property type="entry name" value="Isochorismatase-like"/>
    <property type="match status" value="1"/>
</dbReference>
<dbReference type="CDD" id="cd00431">
    <property type="entry name" value="cysteine_hydrolases"/>
    <property type="match status" value="1"/>
</dbReference>
<evidence type="ECO:0000259" key="3">
    <source>
        <dbReference type="Pfam" id="PF00857"/>
    </source>
</evidence>
<evidence type="ECO:0000313" key="4">
    <source>
        <dbReference type="EMBL" id="CAE0504425.1"/>
    </source>
</evidence>
<dbReference type="GO" id="GO:0016787">
    <property type="term" value="F:hydrolase activity"/>
    <property type="evidence" value="ECO:0007669"/>
    <property type="project" value="UniProtKB-KW"/>
</dbReference>
<dbReference type="EMBL" id="HBIP01032036">
    <property type="protein sequence ID" value="CAE0504425.1"/>
    <property type="molecule type" value="Transcribed_RNA"/>
</dbReference>
<protein>
    <recommendedName>
        <fullName evidence="3">Isochorismatase-like domain-containing protein</fullName>
    </recommendedName>
</protein>
<evidence type="ECO:0000256" key="2">
    <source>
        <dbReference type="ARBA" id="ARBA00022801"/>
    </source>
</evidence>
<dbReference type="SUPFAM" id="SSF52499">
    <property type="entry name" value="Isochorismatase-like hydrolases"/>
    <property type="match status" value="1"/>
</dbReference>
<organism evidence="4">
    <name type="scientific">Dunaliella tertiolecta</name>
    <name type="common">Green alga</name>
    <dbReference type="NCBI Taxonomy" id="3047"/>
    <lineage>
        <taxon>Eukaryota</taxon>
        <taxon>Viridiplantae</taxon>
        <taxon>Chlorophyta</taxon>
        <taxon>core chlorophytes</taxon>
        <taxon>Chlorophyceae</taxon>
        <taxon>CS clade</taxon>
        <taxon>Chlamydomonadales</taxon>
        <taxon>Dunaliellaceae</taxon>
        <taxon>Dunaliella</taxon>
    </lineage>
</organism>
<name>A0A7S3R783_DUNTE</name>
<dbReference type="AlphaFoldDB" id="A0A7S3R783"/>
<dbReference type="PANTHER" id="PTHR43540:SF1">
    <property type="entry name" value="ISOCHORISMATASE HYDROLASE"/>
    <property type="match status" value="1"/>
</dbReference>
<dbReference type="InterPro" id="IPR050272">
    <property type="entry name" value="Isochorismatase-like_hydrls"/>
</dbReference>
<accession>A0A7S3R783</accession>
<proteinExistence type="inferred from homology"/>